<protein>
    <submittedName>
        <fullName evidence="1">Uncharacterized protein</fullName>
    </submittedName>
</protein>
<dbReference type="SMART" id="SM00028">
    <property type="entry name" value="TPR"/>
    <property type="match status" value="4"/>
</dbReference>
<dbReference type="InterPro" id="IPR019734">
    <property type="entry name" value="TPR_rpt"/>
</dbReference>
<evidence type="ECO:0000313" key="1">
    <source>
        <dbReference type="EMBL" id="KAG5163803.1"/>
    </source>
</evidence>
<accession>A0A8H8CFM4</accession>
<dbReference type="InterPro" id="IPR011990">
    <property type="entry name" value="TPR-like_helical_dom_sf"/>
</dbReference>
<comment type="caution">
    <text evidence="1">The sequence shown here is derived from an EMBL/GenBank/DDBJ whole genome shotgun (WGS) entry which is preliminary data.</text>
</comment>
<dbReference type="SUPFAM" id="SSF48452">
    <property type="entry name" value="TPR-like"/>
    <property type="match status" value="2"/>
</dbReference>
<dbReference type="Gene3D" id="1.25.40.10">
    <property type="entry name" value="Tetratricopeptide repeat domain"/>
    <property type="match status" value="2"/>
</dbReference>
<name>A0A8H8CFM4_PSICU</name>
<dbReference type="AlphaFoldDB" id="A0A8H8CFM4"/>
<gene>
    <name evidence="1" type="ORF">JR316_010994</name>
</gene>
<dbReference type="OrthoDB" id="2978551at2759"/>
<dbReference type="EMBL" id="JAFIQS010000013">
    <property type="protein sequence ID" value="KAG5163803.1"/>
    <property type="molecule type" value="Genomic_DNA"/>
</dbReference>
<reference evidence="1" key="1">
    <citation type="submission" date="2021-02" db="EMBL/GenBank/DDBJ databases">
        <title>Psilocybe cubensis genome.</title>
        <authorList>
            <person name="Mckernan K.J."/>
            <person name="Crawford S."/>
            <person name="Trippe A."/>
            <person name="Kane L.T."/>
            <person name="Mclaughlin S."/>
        </authorList>
    </citation>
    <scope>NUCLEOTIDE SEQUENCE [LARGE SCALE GENOMIC DNA]</scope>
    <source>
        <strain evidence="1">MGC-MH-2018</strain>
    </source>
</reference>
<organism evidence="1">
    <name type="scientific">Psilocybe cubensis</name>
    <name type="common">Psychedelic mushroom</name>
    <name type="synonym">Stropharia cubensis</name>
    <dbReference type="NCBI Taxonomy" id="181762"/>
    <lineage>
        <taxon>Eukaryota</taxon>
        <taxon>Fungi</taxon>
        <taxon>Dikarya</taxon>
        <taxon>Basidiomycota</taxon>
        <taxon>Agaricomycotina</taxon>
        <taxon>Agaricomycetes</taxon>
        <taxon>Agaricomycetidae</taxon>
        <taxon>Agaricales</taxon>
        <taxon>Agaricineae</taxon>
        <taxon>Strophariaceae</taxon>
        <taxon>Psilocybe</taxon>
    </lineage>
</organism>
<proteinExistence type="predicted"/>
<sequence length="1106" mass="124696">MDPVSIGYGVLSTSFKEIMALHQSYVAARGNREDLERLAKLIEDSVNEMKAVLPSEEVAQGATLFHLIENLDASRINCLELVPSEDSSNRFERIRNRIRTWMRGKELNRRLNQIRHEMESYHDVFQTSSLARTERMVEAVARKLNISDVVDTSVVSTELTTTADNIGSEITVSTQISTQSHTLSPDDISYVFLLDQLNNINTYLNQMFSGQGLSFSLDAFPPSQLLHLPPTSNTVFCNMFDRKLIERQVIALALDVQASLSGHRKPASFQSSSQNIANLCYGLCRLGLYSQAITIAVWAVNLCRAWAETDSTIYHRYLPASLRLLSEIYLYSGSDNLSNAEDTINDAIFIGRKLLTGDPSNDAEVNALLGTLLLQLSCIMLAKDKLEASSNFANDTITVYENIVTKDQDVSEGNVSSPITETTALSLRSREDGALCRYVHAMIHSSMFFWSTHQFERVFKTAVKALDMLLQGSQHTLCDQCNGTHQISVFLSQLCSDEVMSLNLLDEYKYLEYAQNCVKELRVFHKQSEDRDFRGELCTALKIEAQFLKNLKQYDAAISDWKEISTLAYADTFEDHVFRSEALFSLVTTLSSLARYEEAATYGTQLASLLRDTSRGPSGLVAEQYFDNGMNYFQAGMYPEASRELQECLLQLRMLVSTTDENVYHTPITVGVVLNRLVHIQFHNKEYAKAFQYGGEALRFFSVTMKSKPTQASHYVDCLTLNFKLTVVVDLEQSIRLERTQTCLEHAQRLAEQYPDKYSMVYIDSINHHTKVLMSLDRLEDALTSIQHGLSWFNRHPAEAPDEVVCYIKTLTSYSNVLHVMSAPGRKDIPTPLDALDKAIEIGSCHPTNDDIYEELIMAMNQRVVILGDLGRYAEASIASKKYETFARMHFEEHHHEYISCLQHCALASRNTGDYDAALGYISEALQLSLSCGDGCGNSERGDIYLFLSHVLGDVGNDIEAAQTSERLLKSIQSLEDSEEAYHQPRYINALEVHAMHKASKGLVSDALEAIQKVRVYYEARTAKRRSSFPSLARALYLESTFNCALGKHEEGISLNAKFKELELIVSREQPEIAKRARRYVDKYLTFPSTISMLSKLNITCNHHSL</sequence>